<evidence type="ECO:0000256" key="2">
    <source>
        <dbReference type="ARBA" id="ARBA00023002"/>
    </source>
</evidence>
<evidence type="ECO:0000256" key="1">
    <source>
        <dbReference type="ARBA" id="ARBA00006484"/>
    </source>
</evidence>
<gene>
    <name evidence="3" type="ORF">GCM10007173_00410</name>
</gene>
<dbReference type="SUPFAM" id="SSF51735">
    <property type="entry name" value="NAD(P)-binding Rossmann-fold domains"/>
    <property type="match status" value="1"/>
</dbReference>
<evidence type="ECO:0000313" key="4">
    <source>
        <dbReference type="Proteomes" id="UP000606115"/>
    </source>
</evidence>
<keyword evidence="2" id="KW-0560">Oxidoreductase</keyword>
<dbReference type="InterPro" id="IPR002347">
    <property type="entry name" value="SDR_fam"/>
</dbReference>
<dbReference type="EMBL" id="BMKX01000001">
    <property type="protein sequence ID" value="GGJ45862.1"/>
    <property type="molecule type" value="Genomic_DNA"/>
</dbReference>
<dbReference type="Pfam" id="PF00106">
    <property type="entry name" value="adh_short"/>
    <property type="match status" value="1"/>
</dbReference>
<dbReference type="Proteomes" id="UP000606115">
    <property type="component" value="Unassembled WGS sequence"/>
</dbReference>
<accession>A0ABQ2D4J9</accession>
<dbReference type="Gene3D" id="3.40.50.720">
    <property type="entry name" value="NAD(P)-binding Rossmann-like Domain"/>
    <property type="match status" value="1"/>
</dbReference>
<comment type="similarity">
    <text evidence="1">Belongs to the short-chain dehydrogenases/reductases (SDR) family.</text>
</comment>
<sequence length="331" mass="35806">MNTEARVGALDLLGYGSPYPDVYSNRDRWAGLGEGKTAVITGANAGLGFFTSLALAASGARVVLACRNEAKAARAIEAIEHRVPNAELEYLPFDSASLESASALGQVLRHRRIDILIANAGIIRSPETRTAGSLGYEMAMATNFLGHARLVGELAETFRMRPLRFIGLGSISTNLLKTNPADLALTGSYHPYRAYAQSKAALQSFTLALDHRLKQLSWPARSLALHPGYSISGLTAQVPGINEPVYMKRLQGQLQASFAQGKHEGAVNIVEAALNRGIESSPRGTYIAPKFLSKGESILARPAKITRQKRLMDPVWKIFVEANHGIDPFQI</sequence>
<evidence type="ECO:0000313" key="3">
    <source>
        <dbReference type="EMBL" id="GGJ45862.1"/>
    </source>
</evidence>
<dbReference type="GeneID" id="303302460"/>
<keyword evidence="4" id="KW-1185">Reference proteome</keyword>
<name>A0ABQ2D4J9_9MICC</name>
<dbReference type="PANTHER" id="PTHR24320">
    <property type="entry name" value="RETINOL DEHYDROGENASE"/>
    <property type="match status" value="1"/>
</dbReference>
<dbReference type="InterPro" id="IPR036291">
    <property type="entry name" value="NAD(P)-bd_dom_sf"/>
</dbReference>
<proteinExistence type="inferred from homology"/>
<comment type="caution">
    <text evidence="3">The sequence shown here is derived from an EMBL/GenBank/DDBJ whole genome shotgun (WGS) entry which is preliminary data.</text>
</comment>
<organism evidence="3 4">
    <name type="scientific">Glutamicibacter ardleyensis</name>
    <dbReference type="NCBI Taxonomy" id="225894"/>
    <lineage>
        <taxon>Bacteria</taxon>
        <taxon>Bacillati</taxon>
        <taxon>Actinomycetota</taxon>
        <taxon>Actinomycetes</taxon>
        <taxon>Micrococcales</taxon>
        <taxon>Micrococcaceae</taxon>
        <taxon>Glutamicibacter</taxon>
    </lineage>
</organism>
<reference evidence="4" key="1">
    <citation type="journal article" date="2019" name="Int. J. Syst. Evol. Microbiol.">
        <title>The Global Catalogue of Microorganisms (GCM) 10K type strain sequencing project: providing services to taxonomists for standard genome sequencing and annotation.</title>
        <authorList>
            <consortium name="The Broad Institute Genomics Platform"/>
            <consortium name="The Broad Institute Genome Sequencing Center for Infectious Disease"/>
            <person name="Wu L."/>
            <person name="Ma J."/>
        </authorList>
    </citation>
    <scope>NUCLEOTIDE SEQUENCE [LARGE SCALE GENOMIC DNA]</scope>
    <source>
        <strain evidence="4">CGMCC 1.3685</strain>
    </source>
</reference>
<dbReference type="PANTHER" id="PTHR24320:SF148">
    <property type="entry name" value="NAD(P)-BINDING ROSSMANN-FOLD SUPERFAMILY PROTEIN"/>
    <property type="match status" value="1"/>
</dbReference>
<protein>
    <submittedName>
        <fullName evidence="3">Dehydrogenase</fullName>
    </submittedName>
</protein>
<dbReference type="RefSeq" id="WP_188682826.1">
    <property type="nucleotide sequence ID" value="NZ_BMKX01000001.1"/>
</dbReference>
<dbReference type="PRINTS" id="PR00081">
    <property type="entry name" value="GDHRDH"/>
</dbReference>